<name>A0A0F8ZRG0_9ZZZZ</name>
<sequence length="329" mass="37640">MYVRLKTSKKAKHSTIQIVHGVRVGKKVKQKVIASLGVIKSKKDLIKLSKLAENLILRLEKEGLTPELKVCMNEMIHKETTYDGFKLAVDQLMQLTNFSKVTQKAQGKKTYNIEEIIKLIITQRLDLPSSKLRTHERQNDHGFQNIELHHIYRTMDAIAPLKEGIQKQAFDIVCTYSDLPMDCFFFDVTTLYFESVAQDEIKDFGFSKDQKYHSVQIVLALVVDSQGMPLAYDIFKGNLAETKTLIPVLESLRKRFSIKNVTIVCDRGMASSNNIIALQDLNFNYVIATKLRSISRKNDINDLSFYNPLPNQASVLESEKILFRTMPHP</sequence>
<dbReference type="EMBL" id="LAZR01058882">
    <property type="protein sequence ID" value="KKK68974.1"/>
    <property type="molecule type" value="Genomic_DNA"/>
</dbReference>
<dbReference type="InterPro" id="IPR047654">
    <property type="entry name" value="IS1634_transpos"/>
</dbReference>
<evidence type="ECO:0000313" key="2">
    <source>
        <dbReference type="EMBL" id="KKK68974.1"/>
    </source>
</evidence>
<evidence type="ECO:0000259" key="1">
    <source>
        <dbReference type="Pfam" id="PF01609"/>
    </source>
</evidence>
<protein>
    <recommendedName>
        <fullName evidence="1">Transposase IS4-like domain-containing protein</fullName>
    </recommendedName>
</protein>
<dbReference type="InterPro" id="IPR002559">
    <property type="entry name" value="Transposase_11"/>
</dbReference>
<organism evidence="2">
    <name type="scientific">marine sediment metagenome</name>
    <dbReference type="NCBI Taxonomy" id="412755"/>
    <lineage>
        <taxon>unclassified sequences</taxon>
        <taxon>metagenomes</taxon>
        <taxon>ecological metagenomes</taxon>
    </lineage>
</organism>
<feature type="non-terminal residue" evidence="2">
    <location>
        <position position="329"/>
    </location>
</feature>
<dbReference type="NCBIfam" id="NF033559">
    <property type="entry name" value="transpos_IS1634"/>
    <property type="match status" value="1"/>
</dbReference>
<dbReference type="GO" id="GO:0004803">
    <property type="term" value="F:transposase activity"/>
    <property type="evidence" value="ECO:0007669"/>
    <property type="project" value="InterPro"/>
</dbReference>
<feature type="domain" description="Transposase IS4-like" evidence="1">
    <location>
        <begin position="181"/>
        <end position="291"/>
    </location>
</feature>
<accession>A0A0F8ZRG0</accession>
<dbReference type="GO" id="GO:0003677">
    <property type="term" value="F:DNA binding"/>
    <property type="evidence" value="ECO:0007669"/>
    <property type="project" value="InterPro"/>
</dbReference>
<dbReference type="GO" id="GO:0006313">
    <property type="term" value="P:DNA transposition"/>
    <property type="evidence" value="ECO:0007669"/>
    <property type="project" value="InterPro"/>
</dbReference>
<reference evidence="2" key="1">
    <citation type="journal article" date="2015" name="Nature">
        <title>Complex archaea that bridge the gap between prokaryotes and eukaryotes.</title>
        <authorList>
            <person name="Spang A."/>
            <person name="Saw J.H."/>
            <person name="Jorgensen S.L."/>
            <person name="Zaremba-Niedzwiedzka K."/>
            <person name="Martijn J."/>
            <person name="Lind A.E."/>
            <person name="van Eijk R."/>
            <person name="Schleper C."/>
            <person name="Guy L."/>
            <person name="Ettema T.J."/>
        </authorList>
    </citation>
    <scope>NUCLEOTIDE SEQUENCE</scope>
</reference>
<comment type="caution">
    <text evidence="2">The sequence shown here is derived from an EMBL/GenBank/DDBJ whole genome shotgun (WGS) entry which is preliminary data.</text>
</comment>
<dbReference type="Pfam" id="PF01609">
    <property type="entry name" value="DDE_Tnp_1"/>
    <property type="match status" value="1"/>
</dbReference>
<proteinExistence type="predicted"/>
<gene>
    <name evidence="2" type="ORF">LCGC14_2938680</name>
</gene>
<dbReference type="AlphaFoldDB" id="A0A0F8ZRG0"/>